<dbReference type="EMBL" id="RHHQ01000005">
    <property type="protein sequence ID" value="RNB91441.1"/>
    <property type="molecule type" value="Genomic_DNA"/>
</dbReference>
<dbReference type="AlphaFoldDB" id="A0A3M8DVQ6"/>
<dbReference type="Proteomes" id="UP000271031">
    <property type="component" value="Unassembled WGS sequence"/>
</dbReference>
<dbReference type="GO" id="GO:0016787">
    <property type="term" value="F:hydrolase activity"/>
    <property type="evidence" value="ECO:0007669"/>
    <property type="project" value="UniProtKB-KW"/>
</dbReference>
<accession>A0A3M8DVQ6</accession>
<evidence type="ECO:0000313" key="1">
    <source>
        <dbReference type="EMBL" id="RNB91441.1"/>
    </source>
</evidence>
<dbReference type="PANTHER" id="PTHR43808:SF27">
    <property type="entry name" value="PROTEIN ROCB"/>
    <property type="match status" value="1"/>
</dbReference>
<reference evidence="1 2" key="1">
    <citation type="submission" date="2018-10" db="EMBL/GenBank/DDBJ databases">
        <title>Phylogenomics of Brevibacillus.</title>
        <authorList>
            <person name="Dunlap C."/>
        </authorList>
    </citation>
    <scope>NUCLEOTIDE SEQUENCE [LARGE SCALE GENOMIC DNA]</scope>
    <source>
        <strain evidence="1 2">JCM 15716</strain>
    </source>
</reference>
<dbReference type="PIRSF" id="PIRSF010386">
    <property type="entry name" value="RocB"/>
    <property type="match status" value="1"/>
</dbReference>
<evidence type="ECO:0000313" key="2">
    <source>
        <dbReference type="Proteomes" id="UP000271031"/>
    </source>
</evidence>
<gene>
    <name evidence="1" type="ORF">EDM56_05215</name>
</gene>
<dbReference type="Gene3D" id="3.40.630.10">
    <property type="entry name" value="Zn peptidases"/>
    <property type="match status" value="1"/>
</dbReference>
<sequence length="549" mass="62061">MAYKWSTKEQMTDLLCNLVSIPSITGSEAEIAFPRYVVEQLQALPYFQQHPEHLHAHPTGDGRYFVTALVKNKPETKDTIVLVSHFDVVDVEDYGNWKEFAFAPKKLSEMFRANKADMPADVQEDLGTGDWLFGRGTMDMKCGLALHMSLIEEACDGGFDGNLLLLTVPDEEVNSVGMKAAVPLLLEWAEKFDLSYKTVLNSEPMFTRYPGDRNAYIYNGSIGKVMPGFLCYGKETHVGEPLAGLNGNFMSSHITTMMELNTAFCERVENEVTPPPTNQILKSLKKDYSVQIPHRSVTLFNLFLYEWTMEEIVTGMRRLATMAAEQIKESYAANAERYAQLDSFTPTDINVNVYTYDELLKYAGETYGDERVERIRQDVLNNTTKQDERDVTINLVDELAILCKELSPMIVLFFAPPYYPAVCSRRNPLISSVVSDMIAYANEQHGVELKKQNYFGGISDLSYVGLQHPASTLTPLTTNMPLWNRGYSVPLEALERFDVPVLNLGPVGRDAHKWTERLDTDFAFVKLPNMLRVCIRKLFTEQTSVSSII</sequence>
<dbReference type="Pfam" id="PF01546">
    <property type="entry name" value="Peptidase_M20"/>
    <property type="match status" value="1"/>
</dbReference>
<dbReference type="RefSeq" id="WP_122916833.1">
    <property type="nucleotide sequence ID" value="NZ_RHHQ01000005.1"/>
</dbReference>
<dbReference type="InterPro" id="IPR012166">
    <property type="entry name" value="Uncharacterised_RocB"/>
</dbReference>
<protein>
    <submittedName>
        <fullName evidence="1">M20/M25/M40 family metallo-hydrolase</fullName>
    </submittedName>
</protein>
<dbReference type="PANTHER" id="PTHR43808">
    <property type="entry name" value="ACETYLORNITHINE DEACETYLASE"/>
    <property type="match status" value="1"/>
</dbReference>
<dbReference type="FunFam" id="3.40.630.10:FF:000100">
    <property type="entry name" value="Arginine utilization protein RocB"/>
    <property type="match status" value="1"/>
</dbReference>
<dbReference type="InterPro" id="IPR002933">
    <property type="entry name" value="Peptidase_M20"/>
</dbReference>
<dbReference type="OrthoDB" id="9792335at2"/>
<dbReference type="InterPro" id="IPR050072">
    <property type="entry name" value="Peptidase_M20A"/>
</dbReference>
<organism evidence="1 2">
    <name type="scientific">Brevibacillus fluminis</name>
    <dbReference type="NCBI Taxonomy" id="511487"/>
    <lineage>
        <taxon>Bacteria</taxon>
        <taxon>Bacillati</taxon>
        <taxon>Bacillota</taxon>
        <taxon>Bacilli</taxon>
        <taxon>Bacillales</taxon>
        <taxon>Paenibacillaceae</taxon>
        <taxon>Brevibacillus</taxon>
    </lineage>
</organism>
<name>A0A3M8DVQ6_9BACL</name>
<keyword evidence="1" id="KW-0378">Hydrolase</keyword>
<proteinExistence type="predicted"/>
<keyword evidence="2" id="KW-1185">Reference proteome</keyword>
<dbReference type="SUPFAM" id="SSF53187">
    <property type="entry name" value="Zn-dependent exopeptidases"/>
    <property type="match status" value="1"/>
</dbReference>
<comment type="caution">
    <text evidence="1">The sequence shown here is derived from an EMBL/GenBank/DDBJ whole genome shotgun (WGS) entry which is preliminary data.</text>
</comment>